<name>A0AAV7FEE3_ARIFI</name>
<gene>
    <name evidence="1" type="ORF">H6P81_002714</name>
</gene>
<proteinExistence type="predicted"/>
<comment type="caution">
    <text evidence="1">The sequence shown here is derived from an EMBL/GenBank/DDBJ whole genome shotgun (WGS) entry which is preliminary data.</text>
</comment>
<keyword evidence="2" id="KW-1185">Reference proteome</keyword>
<dbReference type="EMBL" id="JAINDJ010000002">
    <property type="protein sequence ID" value="KAG9458206.1"/>
    <property type="molecule type" value="Genomic_DNA"/>
</dbReference>
<evidence type="ECO:0000313" key="2">
    <source>
        <dbReference type="Proteomes" id="UP000825729"/>
    </source>
</evidence>
<sequence length="155" mass="16648">MRCATYKAVGRDVGGHSVVVEVGGSGLGDDGWSWLVGEGGWVSESITAGGSDGVEVWLDTREVAMLPDHGGQQQPSTVEYATTNDLVLLGVCLFWRIICFNSMKGVICGSTFFQLSSSDDTSIQSSGEFHVYQQVHVCLSDSNQVDPAEPSKRRD</sequence>
<protein>
    <submittedName>
        <fullName evidence="1">Uncharacterized protein</fullName>
    </submittedName>
</protein>
<reference evidence="1 2" key="1">
    <citation type="submission" date="2021-07" db="EMBL/GenBank/DDBJ databases">
        <title>The Aristolochia fimbriata genome: insights into angiosperm evolution, floral development and chemical biosynthesis.</title>
        <authorList>
            <person name="Jiao Y."/>
        </authorList>
    </citation>
    <scope>NUCLEOTIDE SEQUENCE [LARGE SCALE GENOMIC DNA]</scope>
    <source>
        <strain evidence="1">IBCAS-2021</strain>
        <tissue evidence="1">Leaf</tissue>
    </source>
</reference>
<dbReference type="Proteomes" id="UP000825729">
    <property type="component" value="Unassembled WGS sequence"/>
</dbReference>
<accession>A0AAV7FEE3</accession>
<dbReference type="AlphaFoldDB" id="A0AAV7FEE3"/>
<organism evidence="1 2">
    <name type="scientific">Aristolochia fimbriata</name>
    <name type="common">White veined hardy Dutchman's pipe vine</name>
    <dbReference type="NCBI Taxonomy" id="158543"/>
    <lineage>
        <taxon>Eukaryota</taxon>
        <taxon>Viridiplantae</taxon>
        <taxon>Streptophyta</taxon>
        <taxon>Embryophyta</taxon>
        <taxon>Tracheophyta</taxon>
        <taxon>Spermatophyta</taxon>
        <taxon>Magnoliopsida</taxon>
        <taxon>Magnoliidae</taxon>
        <taxon>Piperales</taxon>
        <taxon>Aristolochiaceae</taxon>
        <taxon>Aristolochia</taxon>
    </lineage>
</organism>
<evidence type="ECO:0000313" key="1">
    <source>
        <dbReference type="EMBL" id="KAG9458206.1"/>
    </source>
</evidence>